<proteinExistence type="predicted"/>
<dbReference type="EMBL" id="BSUK01000001">
    <property type="protein sequence ID" value="GMA22938.1"/>
    <property type="molecule type" value="Genomic_DNA"/>
</dbReference>
<organism evidence="2 3">
    <name type="scientific">Luteimicrobium album</name>
    <dbReference type="NCBI Taxonomy" id="1054550"/>
    <lineage>
        <taxon>Bacteria</taxon>
        <taxon>Bacillati</taxon>
        <taxon>Actinomycetota</taxon>
        <taxon>Actinomycetes</taxon>
        <taxon>Micrococcales</taxon>
        <taxon>Luteimicrobium</taxon>
    </lineage>
</organism>
<evidence type="ECO:0000256" key="1">
    <source>
        <dbReference type="SAM" id="MobiDB-lite"/>
    </source>
</evidence>
<evidence type="ECO:0000313" key="3">
    <source>
        <dbReference type="Proteomes" id="UP001157091"/>
    </source>
</evidence>
<evidence type="ECO:0000313" key="2">
    <source>
        <dbReference type="EMBL" id="GMA22938.1"/>
    </source>
</evidence>
<protein>
    <recommendedName>
        <fullName evidence="4">DUF222 domain-containing protein</fullName>
    </recommendedName>
</protein>
<dbReference type="Proteomes" id="UP001157091">
    <property type="component" value="Unassembled WGS sequence"/>
</dbReference>
<feature type="compositionally biased region" description="Low complexity" evidence="1">
    <location>
        <begin position="556"/>
        <end position="571"/>
    </location>
</feature>
<feature type="compositionally biased region" description="Low complexity" evidence="1">
    <location>
        <begin position="605"/>
        <end position="615"/>
    </location>
</feature>
<comment type="caution">
    <text evidence="2">The sequence shown here is derived from an EMBL/GenBank/DDBJ whole genome shotgun (WGS) entry which is preliminary data.</text>
</comment>
<accession>A0ABQ6HYI8</accession>
<name>A0ABQ6HYI8_9MICO</name>
<sequence length="654" mass="68922">MFECAGDEACGRYASPSPCADGPWAGDPFAHDHRYESLIPESFVPESFVPAVSIDPELTGLEDQAPGPELANLLARLELADLTDDALVEVVAAAERLRSWTLAVQARAAVELSARAGGSSTALEGASLQIAARLCLTRPAADTLLGLGAGLDDLPVVADALATGRLDQRRANAILDGLAEVDREGRHEIAAALVGSATAPGPACRVTPPRVRERVRRLVATRDPAGAERRRVRARADRHVRFDPTTDGSVLLSALLPADDAARARAHLEAVAVATHRSTGESRTLDQVRADTLVKLLTGARPFTPCGGDCIAGRAPRADDAAPTDRPTSSYRWEATGSRRATTWPPAEAATGVAWTAPTVRTVVHVTVAASTLLGLDDAAGDLAGVGPIPADLARRLAAGQDTTWQRILTDPATGIVTDVSRRTYSPGRVMGDLVRTRDATCTFPGCAVPAWRCDLDHVEPFDHASDPTGGEPPPGQTRTDNLHPVCRRHHNAKTHGGWATSRDGAGNVTWTAPTGHTHQVGAHVADPARRDRDLSRIDTSAIVAANSPNENSPVSARTTSLARRATTAHSPLDPAMPCGVATPHGIVSRRRRHARPGTEPEPSEPSTEAGTPPSEHSPGTPVVTPGSAADETSPAAPLVRQRHLPDRPRFHLT</sequence>
<feature type="region of interest" description="Disordered" evidence="1">
    <location>
        <begin position="544"/>
        <end position="654"/>
    </location>
</feature>
<dbReference type="RefSeq" id="WP_284292059.1">
    <property type="nucleotide sequence ID" value="NZ_BSUK01000001.1"/>
</dbReference>
<dbReference type="InterPro" id="IPR003615">
    <property type="entry name" value="HNH_nuc"/>
</dbReference>
<keyword evidence="3" id="KW-1185">Reference proteome</keyword>
<evidence type="ECO:0008006" key="4">
    <source>
        <dbReference type="Google" id="ProtNLM"/>
    </source>
</evidence>
<feature type="region of interest" description="Disordered" evidence="1">
    <location>
        <begin position="463"/>
        <end position="482"/>
    </location>
</feature>
<gene>
    <name evidence="2" type="ORF">GCM10025864_06970</name>
</gene>
<feature type="compositionally biased region" description="Basic and acidic residues" evidence="1">
    <location>
        <begin position="644"/>
        <end position="654"/>
    </location>
</feature>
<feature type="region of interest" description="Disordered" evidence="1">
    <location>
        <begin position="312"/>
        <end position="343"/>
    </location>
</feature>
<reference evidence="3" key="1">
    <citation type="journal article" date="2019" name="Int. J. Syst. Evol. Microbiol.">
        <title>The Global Catalogue of Microorganisms (GCM) 10K type strain sequencing project: providing services to taxonomists for standard genome sequencing and annotation.</title>
        <authorList>
            <consortium name="The Broad Institute Genomics Platform"/>
            <consortium name="The Broad Institute Genome Sequencing Center for Infectious Disease"/>
            <person name="Wu L."/>
            <person name="Ma J."/>
        </authorList>
    </citation>
    <scope>NUCLEOTIDE SEQUENCE [LARGE SCALE GENOMIC DNA]</scope>
    <source>
        <strain evidence="3">NBRC 106348</strain>
    </source>
</reference>
<dbReference type="CDD" id="cd00085">
    <property type="entry name" value="HNHc"/>
    <property type="match status" value="1"/>
</dbReference>